<feature type="signal peptide" evidence="3">
    <location>
        <begin position="1"/>
        <end position="24"/>
    </location>
</feature>
<feature type="transmembrane region" description="Helical" evidence="2">
    <location>
        <begin position="238"/>
        <end position="255"/>
    </location>
</feature>
<keyword evidence="3" id="KW-0732">Signal</keyword>
<evidence type="ECO:0008006" key="8">
    <source>
        <dbReference type="Google" id="ProtNLM"/>
    </source>
</evidence>
<dbReference type="AlphaFoldDB" id="A0A1G1W414"/>
<proteinExistence type="predicted"/>
<accession>A0A1G1W414</accession>
<feature type="region of interest" description="Disordered" evidence="1">
    <location>
        <begin position="561"/>
        <end position="585"/>
    </location>
</feature>
<evidence type="ECO:0000259" key="5">
    <source>
        <dbReference type="Pfam" id="PF20990"/>
    </source>
</evidence>
<dbReference type="Pfam" id="PF09972">
    <property type="entry name" value="DUF2207"/>
    <property type="match status" value="1"/>
</dbReference>
<dbReference type="Pfam" id="PF20990">
    <property type="entry name" value="DUF2207_C"/>
    <property type="match status" value="1"/>
</dbReference>
<evidence type="ECO:0000313" key="6">
    <source>
        <dbReference type="EMBL" id="OGY22416.1"/>
    </source>
</evidence>
<feature type="domain" description="Predicted membrane protein YciQ-like C-terminal" evidence="5">
    <location>
        <begin position="288"/>
        <end position="514"/>
    </location>
</feature>
<feature type="transmembrane region" description="Helical" evidence="2">
    <location>
        <begin position="411"/>
        <end position="431"/>
    </location>
</feature>
<dbReference type="Proteomes" id="UP000176723">
    <property type="component" value="Unassembled WGS sequence"/>
</dbReference>
<keyword evidence="2" id="KW-0812">Transmembrane</keyword>
<name>A0A1G1W414_9BACT</name>
<dbReference type="InterPro" id="IPR048389">
    <property type="entry name" value="YciQ-like_C"/>
</dbReference>
<sequence length="585" mass="64836">MRIRALSLFFCFLCFGFFPGKALAQESGWVVDQFESQIIVHKDSSVTVEETIAVDFADLQKHGIFRNIPVNYRDRLGNKLNVRLKVLSVTDEQGVSWNYQTKVSGSDLEIKIGDPDRTVSGGQVYKIRYVVNRVITRFSDHDELYWNVTGDEWPVPIRSATATVFLPEAAEDATCYSGTFGSSFKNCSVSRQDSILVFSTNAGLSPASGLTIVTASRKGDINTPPVATRIWWFVSDNWPFAIPIATFIVLLWLYWQHGRDEHYKSLFDPSLGTEKLAPFTAELVPSTYAPLNDISPAEAGTLIDEAVDIRDVASTIIDLAVRGYLTIEEIENKSVWKDADFTLKRTQKDEAELEEYEKNLLDGLFKLGKTTTLSEQKYKFYTHLGKIRDSLYERMVTLGYFRSRPDKIVQIYRGIGLGLVGLGFFFGAPLGSATGQTLAWILGPVVSGILVILFAKTMPKRTAKGRRQYLRVLGLRNFVSLGAYREQIWERANLFEEVLPFAIAFNLTHRWVEAVKTANLPPPDWYRGAEGFNALTFSHSMEHFTQMTSANLPAVRSTSASGGGSGFGGGGSSGGGFGGGGGGSW</sequence>
<organism evidence="6 7">
    <name type="scientific">Candidatus Chisholmbacteria bacterium RIFCSPLOWO2_01_FULL_49_14</name>
    <dbReference type="NCBI Taxonomy" id="1797593"/>
    <lineage>
        <taxon>Bacteria</taxon>
        <taxon>Candidatus Chisholmiibacteriota</taxon>
    </lineage>
</organism>
<evidence type="ECO:0000256" key="2">
    <source>
        <dbReference type="SAM" id="Phobius"/>
    </source>
</evidence>
<comment type="caution">
    <text evidence="6">The sequence shown here is derived from an EMBL/GenBank/DDBJ whole genome shotgun (WGS) entry which is preliminary data.</text>
</comment>
<dbReference type="EMBL" id="MHCL01000003">
    <property type="protein sequence ID" value="OGY22416.1"/>
    <property type="molecule type" value="Genomic_DNA"/>
</dbReference>
<feature type="domain" description="DUF2207" evidence="4">
    <location>
        <begin position="32"/>
        <end position="212"/>
    </location>
</feature>
<evidence type="ECO:0000313" key="7">
    <source>
        <dbReference type="Proteomes" id="UP000176723"/>
    </source>
</evidence>
<keyword evidence="2" id="KW-1133">Transmembrane helix</keyword>
<protein>
    <recommendedName>
        <fullName evidence="8">DUF2207 domain-containing protein</fullName>
    </recommendedName>
</protein>
<dbReference type="InterPro" id="IPR018702">
    <property type="entry name" value="DUF2207"/>
</dbReference>
<evidence type="ECO:0000256" key="3">
    <source>
        <dbReference type="SAM" id="SignalP"/>
    </source>
</evidence>
<feature type="chain" id="PRO_5009581122" description="DUF2207 domain-containing protein" evidence="3">
    <location>
        <begin position="25"/>
        <end position="585"/>
    </location>
</feature>
<gene>
    <name evidence="6" type="ORF">A3A65_04655</name>
</gene>
<evidence type="ECO:0000259" key="4">
    <source>
        <dbReference type="Pfam" id="PF09972"/>
    </source>
</evidence>
<evidence type="ECO:0000256" key="1">
    <source>
        <dbReference type="SAM" id="MobiDB-lite"/>
    </source>
</evidence>
<keyword evidence="2" id="KW-0472">Membrane</keyword>
<reference evidence="6 7" key="1">
    <citation type="journal article" date="2016" name="Nat. Commun.">
        <title>Thousands of microbial genomes shed light on interconnected biogeochemical processes in an aquifer system.</title>
        <authorList>
            <person name="Anantharaman K."/>
            <person name="Brown C.T."/>
            <person name="Hug L.A."/>
            <person name="Sharon I."/>
            <person name="Castelle C.J."/>
            <person name="Probst A.J."/>
            <person name="Thomas B.C."/>
            <person name="Singh A."/>
            <person name="Wilkins M.J."/>
            <person name="Karaoz U."/>
            <person name="Brodie E.L."/>
            <person name="Williams K.H."/>
            <person name="Hubbard S.S."/>
            <person name="Banfield J.F."/>
        </authorList>
    </citation>
    <scope>NUCLEOTIDE SEQUENCE [LARGE SCALE GENOMIC DNA]</scope>
</reference>
<dbReference type="STRING" id="1797593.A3A65_04655"/>
<feature type="transmembrane region" description="Helical" evidence="2">
    <location>
        <begin position="437"/>
        <end position="455"/>
    </location>
</feature>